<evidence type="ECO:0000256" key="2">
    <source>
        <dbReference type="SAM" id="SignalP"/>
    </source>
</evidence>
<feature type="chain" id="PRO_5012585071" description="VWFC domain-containing protein" evidence="2">
    <location>
        <begin position="22"/>
        <end position="1424"/>
    </location>
</feature>
<feature type="compositionally biased region" description="Low complexity" evidence="1">
    <location>
        <begin position="295"/>
        <end position="307"/>
    </location>
</feature>
<protein>
    <recommendedName>
        <fullName evidence="4">VWFC domain-containing protein</fullName>
    </recommendedName>
</protein>
<name>A0A2A4JKY7_HELVI</name>
<feature type="region of interest" description="Disordered" evidence="1">
    <location>
        <begin position="756"/>
        <end position="779"/>
    </location>
</feature>
<feature type="region of interest" description="Disordered" evidence="1">
    <location>
        <begin position="1006"/>
        <end position="1029"/>
    </location>
</feature>
<feature type="compositionally biased region" description="Low complexity" evidence="1">
    <location>
        <begin position="1006"/>
        <end position="1021"/>
    </location>
</feature>
<feature type="region of interest" description="Disordered" evidence="1">
    <location>
        <begin position="1310"/>
        <end position="1343"/>
    </location>
</feature>
<feature type="region of interest" description="Disordered" evidence="1">
    <location>
        <begin position="173"/>
        <end position="192"/>
    </location>
</feature>
<feature type="compositionally biased region" description="Polar residues" evidence="1">
    <location>
        <begin position="360"/>
        <end position="369"/>
    </location>
</feature>
<feature type="region of interest" description="Disordered" evidence="1">
    <location>
        <begin position="272"/>
        <end position="344"/>
    </location>
</feature>
<feature type="region of interest" description="Disordered" evidence="1">
    <location>
        <begin position="359"/>
        <end position="383"/>
    </location>
</feature>
<feature type="region of interest" description="Disordered" evidence="1">
    <location>
        <begin position="710"/>
        <end position="731"/>
    </location>
</feature>
<accession>A0A2A4JKY7</accession>
<feature type="compositionally biased region" description="Acidic residues" evidence="1">
    <location>
        <begin position="370"/>
        <end position="379"/>
    </location>
</feature>
<feature type="signal peptide" evidence="2">
    <location>
        <begin position="1"/>
        <end position="21"/>
    </location>
</feature>
<feature type="compositionally biased region" description="Polar residues" evidence="1">
    <location>
        <begin position="96"/>
        <end position="123"/>
    </location>
</feature>
<reference evidence="3" key="1">
    <citation type="submission" date="2017-09" db="EMBL/GenBank/DDBJ databases">
        <title>Contemporary evolution of a Lepidopteran species, Heliothis virescens, in response to modern agricultural practices.</title>
        <authorList>
            <person name="Fritz M.L."/>
            <person name="Deyonke A.M."/>
            <person name="Papanicolaou A."/>
            <person name="Micinski S."/>
            <person name="Westbrook J."/>
            <person name="Gould F."/>
        </authorList>
    </citation>
    <scope>NUCLEOTIDE SEQUENCE [LARGE SCALE GENOMIC DNA]</scope>
    <source>
        <strain evidence="3">HvINT-</strain>
        <tissue evidence="3">Whole body</tissue>
    </source>
</reference>
<feature type="region of interest" description="Disordered" evidence="1">
    <location>
        <begin position="960"/>
        <end position="981"/>
    </location>
</feature>
<evidence type="ECO:0000256" key="1">
    <source>
        <dbReference type="SAM" id="MobiDB-lite"/>
    </source>
</evidence>
<feature type="compositionally biased region" description="Pro residues" evidence="1">
    <location>
        <begin position="528"/>
        <end position="573"/>
    </location>
</feature>
<feature type="compositionally biased region" description="Polar residues" evidence="1">
    <location>
        <begin position="36"/>
        <end position="47"/>
    </location>
</feature>
<dbReference type="EMBL" id="NWSH01001173">
    <property type="protein sequence ID" value="PCG72254.1"/>
    <property type="molecule type" value="Genomic_DNA"/>
</dbReference>
<feature type="compositionally biased region" description="Polar residues" evidence="1">
    <location>
        <begin position="276"/>
        <end position="289"/>
    </location>
</feature>
<feature type="compositionally biased region" description="Low complexity" evidence="1">
    <location>
        <begin position="756"/>
        <end position="771"/>
    </location>
</feature>
<gene>
    <name evidence="3" type="ORF">B5V51_986</name>
</gene>
<feature type="compositionally biased region" description="Pro residues" evidence="1">
    <location>
        <begin position="710"/>
        <end position="721"/>
    </location>
</feature>
<feature type="compositionally biased region" description="Pro residues" evidence="1">
    <location>
        <begin position="960"/>
        <end position="971"/>
    </location>
</feature>
<feature type="region of interest" description="Disordered" evidence="1">
    <location>
        <begin position="27"/>
        <end position="123"/>
    </location>
</feature>
<sequence length="1424" mass="156196">MQGGVIGGICLLAFLLSKGRAENFDSFKSLSDVENKQTQSDLRSGRQSSDDGFLAAPFNPFNEELGPYPPLGPGRGYPNNPEQNSYPYSPGLQAQPELNNRIYQPGYSGSPNLSPYNQGSNLPQFPAQGDRESYQRMLEPISLNSQPVPRTSAGTELSYFSSTYPYKPRLGTRQIKSEDNGEPYQAVPLPDPSYSRYDSLMVPYIEPKSTKTDSQTYQSAIARYESNLKLNRGQNFAQSLYNTHEKKQYQTVPLLSDDNPKSYEYSLVPYKEPNSPVIQKPQQEQTISKQYGDGSNEASLVSSSYSSALKTNPTQEDIDSYESDREPSDKQTISNIKKETEKSVARQFIPSSLEMKFDPLSSSYSNENNPEVDDTDTSPDVEPKRAETAKVYAAVRPASSAVPYTYTPGQRPYVIDYPPESLYQARPSNEPQSLPNVVTNAKSRVISPYEYVFPNQISGGENIVQCKKENEFHHFWSKAQDCLVCICLNDYGLLSPVCASCGGCNNPAPDLPEPIPPLPESITVQPATPEPPEPSKPQVPPVGPELDPVPTPAPYPLYPEPLASPSPGPEIVPEPIPTLPTPTPAASCAPLPNGEPFPNPLHPCQICVCKESSLSGSPDVQIECKEDPQCTPIPDVPMPIPLPMCEKFPENVLFPHPTESCKLCKCAKSVSEAGLPEQQLTCYPHPDCIPKLEPITEPAPPLPIPIEPQNLPPVPVPAPEPVEPEKETSTPVQLVPLPEIVTAEPLPWPPITTVAPITTPGPPAQSLSRRPGPLPGPSPHESCLPYPPNQMFQHPWDECQVCMCSEAVAAGVTNVEVNCYTKPSCCIEPPDAVKKASCAPLPNGEPFPNPLHPCQICVCKESSLSGSPDVQIECKEDPQCTPIPDVPMPIPLPMCEKFPENVLFPHPTESCKLCKCAKSVSEAGLPEQQLTCYPHPDCIPKLEPITEPAPPLPIPIEPQNLPPVPVPAPEPVEPEKETSTPVQLVPLPEIVTAEPLPWPPITTVAPITTPGPPAQSLSRRPGPLPGPSPHESCLPYPPNQMFQHPWDECQVCMCSEAVAAGVTNVEVNCYTKPSCCIEPPDAVKKGFNLPYPGLGNAADSPDVPPGPQTGVISSTYKPPSTYISYTPRPVSTYPSNKAVVETLAPPGFSSQSYPIIPETGFGDPTSSYPYQPNYPSPYVNQQYPEYPPRLPQPASSYKPSSFVYPPNYQYGQGGYKYDPRFSVVSSPNVYPPMYGYDIPPGYPPGKGVSSYPQTPASGPTALISKCQRGQTPYHLMPLNEMEDLAQFGDGEHRGPNWYDYSENSVEHASVLEEDQESSSLEFSKYDESSSDTSSASAKETSERKRATKLYRTCTPCPHDMLKRYTNIGIKWLCGAYQRARRSFKSDCMMRYRNCQDGTMFIKIHDHKCKNDSFHGRSWFYVYGV</sequence>
<feature type="region of interest" description="Disordered" evidence="1">
    <location>
        <begin position="515"/>
        <end position="573"/>
    </location>
</feature>
<evidence type="ECO:0000313" key="3">
    <source>
        <dbReference type="EMBL" id="PCG72254.1"/>
    </source>
</evidence>
<organism evidence="3">
    <name type="scientific">Heliothis virescens</name>
    <name type="common">Tobacco budworm moth</name>
    <dbReference type="NCBI Taxonomy" id="7102"/>
    <lineage>
        <taxon>Eukaryota</taxon>
        <taxon>Metazoa</taxon>
        <taxon>Ecdysozoa</taxon>
        <taxon>Arthropoda</taxon>
        <taxon>Hexapoda</taxon>
        <taxon>Insecta</taxon>
        <taxon>Pterygota</taxon>
        <taxon>Neoptera</taxon>
        <taxon>Endopterygota</taxon>
        <taxon>Lepidoptera</taxon>
        <taxon>Glossata</taxon>
        <taxon>Ditrysia</taxon>
        <taxon>Noctuoidea</taxon>
        <taxon>Noctuidae</taxon>
        <taxon>Heliothinae</taxon>
        <taxon>Heliothis</taxon>
    </lineage>
</organism>
<evidence type="ECO:0008006" key="4">
    <source>
        <dbReference type="Google" id="ProtNLM"/>
    </source>
</evidence>
<comment type="caution">
    <text evidence="3">The sequence shown here is derived from an EMBL/GenBank/DDBJ whole genome shotgun (WGS) entry which is preliminary data.</text>
</comment>
<proteinExistence type="predicted"/>
<keyword evidence="2" id="KW-0732">Signal</keyword>